<dbReference type="EMBL" id="AHBZ03000027">
    <property type="protein sequence ID" value="KAF7764242.1"/>
    <property type="molecule type" value="Genomic_DNA"/>
</dbReference>
<evidence type="ECO:0000313" key="2">
    <source>
        <dbReference type="EMBL" id="KAF7764242.1"/>
    </source>
</evidence>
<dbReference type="RefSeq" id="WP_010362006.1">
    <property type="nucleotide sequence ID" value="NZ_AHBZ03000027.1"/>
</dbReference>
<accession>A0AAD4AE61</accession>
<evidence type="ECO:0000256" key="1">
    <source>
        <dbReference type="SAM" id="SignalP"/>
    </source>
</evidence>
<protein>
    <submittedName>
        <fullName evidence="2">Uncharacterized protein</fullName>
    </submittedName>
</protein>
<reference evidence="2" key="2">
    <citation type="submission" date="2015-03" db="EMBL/GenBank/DDBJ databases">
        <title>Genome sequence of Pseudoalteromonas citrea.</title>
        <authorList>
            <person name="Xie B.-B."/>
            <person name="Rong J.-C."/>
            <person name="Qin Q.-L."/>
            <person name="Zhang Y.-Z."/>
        </authorList>
    </citation>
    <scope>NUCLEOTIDE SEQUENCE</scope>
    <source>
        <strain evidence="2">DSM 8771</strain>
    </source>
</reference>
<sequence>MKYFIILILSCITFSATGAQQIDLYTWRVQEGALWQKINQQKLIPGIEVNVKVISFDTYQQHMQLVLPGFVSVGPWGRGVSTIATTYFYRAQ</sequence>
<organism evidence="2 3">
    <name type="scientific">Pseudoalteromonas citrea</name>
    <dbReference type="NCBI Taxonomy" id="43655"/>
    <lineage>
        <taxon>Bacteria</taxon>
        <taxon>Pseudomonadati</taxon>
        <taxon>Pseudomonadota</taxon>
        <taxon>Gammaproteobacteria</taxon>
        <taxon>Alteromonadales</taxon>
        <taxon>Pseudoalteromonadaceae</taxon>
        <taxon>Pseudoalteromonas</taxon>
    </lineage>
</organism>
<dbReference type="Proteomes" id="UP000016487">
    <property type="component" value="Unassembled WGS sequence"/>
</dbReference>
<dbReference type="AlphaFoldDB" id="A0AAD4AE61"/>
<feature type="chain" id="PRO_5042254795" evidence="1">
    <location>
        <begin position="20"/>
        <end position="92"/>
    </location>
</feature>
<evidence type="ECO:0000313" key="3">
    <source>
        <dbReference type="Proteomes" id="UP000016487"/>
    </source>
</evidence>
<reference evidence="2" key="1">
    <citation type="journal article" date="2012" name="J. Bacteriol.">
        <title>Genome sequences of type strains of seven species of the marine bacterium Pseudoalteromonas.</title>
        <authorList>
            <person name="Xie B.B."/>
            <person name="Shu Y.L."/>
            <person name="Qin Q.L."/>
            <person name="Rong J.C."/>
            <person name="Zhang X.Y."/>
            <person name="Chen X.L."/>
            <person name="Shi M."/>
            <person name="He H.L."/>
            <person name="Zhou B.C."/>
            <person name="Zhang Y.Z."/>
        </authorList>
    </citation>
    <scope>NUCLEOTIDE SEQUENCE</scope>
    <source>
        <strain evidence="2">DSM 8771</strain>
    </source>
</reference>
<keyword evidence="1" id="KW-0732">Signal</keyword>
<feature type="signal peptide" evidence="1">
    <location>
        <begin position="1"/>
        <end position="19"/>
    </location>
</feature>
<name>A0AAD4AE61_9GAMM</name>
<gene>
    <name evidence="2" type="ORF">PCIT_b0188</name>
</gene>
<comment type="caution">
    <text evidence="2">The sequence shown here is derived from an EMBL/GenBank/DDBJ whole genome shotgun (WGS) entry which is preliminary data.</text>
</comment>
<proteinExistence type="predicted"/>